<keyword evidence="1" id="KW-0472">Membrane</keyword>
<feature type="transmembrane region" description="Helical" evidence="1">
    <location>
        <begin position="83"/>
        <end position="112"/>
    </location>
</feature>
<gene>
    <name evidence="2" type="ORF">QUF54_11590</name>
</gene>
<evidence type="ECO:0000313" key="3">
    <source>
        <dbReference type="Proteomes" id="UP001171945"/>
    </source>
</evidence>
<feature type="transmembrane region" description="Helical" evidence="1">
    <location>
        <begin position="12"/>
        <end position="31"/>
    </location>
</feature>
<keyword evidence="3" id="KW-1185">Reference proteome</keyword>
<sequence length="118" mass="13272">MLGVTVFRKRAVYLLKYFYGFEMPLLFFILLRIITFRDFNAGVFWLNCNVVIALTTWLVFIWMQNKETSVPAGVPFKNSSVALSASTILALVGLYFGILFLILMLPVGGVLLNLTGLV</sequence>
<reference evidence="2" key="1">
    <citation type="submission" date="2023-06" db="EMBL/GenBank/DDBJ databases">
        <title>Uncultivated large filamentous bacteria from sulfidic sediments reveal new species and different genomic features in energy metabolism and defense.</title>
        <authorList>
            <person name="Fonseca A."/>
        </authorList>
    </citation>
    <scope>NUCLEOTIDE SEQUENCE</scope>
    <source>
        <strain evidence="2">HSG4</strain>
    </source>
</reference>
<accession>A0ABT7VWP3</accession>
<dbReference type="EMBL" id="JAUCGM010001009">
    <property type="protein sequence ID" value="MDM8563984.1"/>
    <property type="molecule type" value="Genomic_DNA"/>
</dbReference>
<proteinExistence type="predicted"/>
<comment type="caution">
    <text evidence="2">The sequence shown here is derived from an EMBL/GenBank/DDBJ whole genome shotgun (WGS) entry which is preliminary data.</text>
</comment>
<feature type="non-terminal residue" evidence="2">
    <location>
        <position position="118"/>
    </location>
</feature>
<feature type="transmembrane region" description="Helical" evidence="1">
    <location>
        <begin position="43"/>
        <end position="63"/>
    </location>
</feature>
<name>A0ABT7VWP3_9GAMM</name>
<evidence type="ECO:0000256" key="1">
    <source>
        <dbReference type="SAM" id="Phobius"/>
    </source>
</evidence>
<evidence type="ECO:0000313" key="2">
    <source>
        <dbReference type="EMBL" id="MDM8563984.1"/>
    </source>
</evidence>
<keyword evidence="1" id="KW-1133">Transmembrane helix</keyword>
<organism evidence="2 3">
    <name type="scientific">Candidatus Marithioploca araucensis</name>
    <dbReference type="NCBI Taxonomy" id="70273"/>
    <lineage>
        <taxon>Bacteria</taxon>
        <taxon>Pseudomonadati</taxon>
        <taxon>Pseudomonadota</taxon>
        <taxon>Gammaproteobacteria</taxon>
        <taxon>Thiotrichales</taxon>
        <taxon>Thiotrichaceae</taxon>
        <taxon>Candidatus Marithioploca</taxon>
    </lineage>
</organism>
<dbReference type="Proteomes" id="UP001171945">
    <property type="component" value="Unassembled WGS sequence"/>
</dbReference>
<keyword evidence="1" id="KW-0812">Transmembrane</keyword>
<protein>
    <submittedName>
        <fullName evidence="2">Uncharacterized protein</fullName>
    </submittedName>
</protein>